<keyword evidence="2" id="KW-0698">rRNA processing</keyword>
<protein>
    <recommendedName>
        <fullName evidence="4">Pre-rRNA-processing protein TSR2 homolog</fullName>
    </recommendedName>
</protein>
<dbReference type="Pfam" id="PF10273">
    <property type="entry name" value="WGG"/>
    <property type="match status" value="1"/>
</dbReference>
<reference evidence="3" key="1">
    <citation type="submission" date="2015-04" db="EMBL/GenBank/DDBJ databases">
        <title>The genome sequence of the plant pathogenic Rhizarian Plasmodiophora brassicae reveals insights in its biotrophic life cycle and the origin of chitin synthesis.</title>
        <authorList>
            <person name="Schwelm A."/>
            <person name="Fogelqvist J."/>
            <person name="Knaust A."/>
            <person name="Julke S."/>
            <person name="Lilja T."/>
            <person name="Dhandapani V."/>
            <person name="Bonilla-Rosso G."/>
            <person name="Karlsson M."/>
            <person name="Shevchenko A."/>
            <person name="Choi S.R."/>
            <person name="Kim H.G."/>
            <person name="Park J.Y."/>
            <person name="Lim Y.P."/>
            <person name="Ludwig-Muller J."/>
            <person name="Dixelius C."/>
        </authorList>
    </citation>
    <scope>NUCLEOTIDE SEQUENCE</scope>
    <source>
        <tissue evidence="3">Potato root galls</tissue>
    </source>
</reference>
<dbReference type="EMBL" id="HACM01010633">
    <property type="protein sequence ID" value="CRZ11075.1"/>
    <property type="molecule type" value="Transcribed_RNA"/>
</dbReference>
<evidence type="ECO:0008006" key="4">
    <source>
        <dbReference type="Google" id="ProtNLM"/>
    </source>
</evidence>
<dbReference type="GO" id="GO:0006364">
    <property type="term" value="P:rRNA processing"/>
    <property type="evidence" value="ECO:0007669"/>
    <property type="project" value="UniProtKB-KW"/>
</dbReference>
<organism evidence="3">
    <name type="scientific">Spongospora subterranea</name>
    <dbReference type="NCBI Taxonomy" id="70186"/>
    <lineage>
        <taxon>Eukaryota</taxon>
        <taxon>Sar</taxon>
        <taxon>Rhizaria</taxon>
        <taxon>Endomyxa</taxon>
        <taxon>Phytomyxea</taxon>
        <taxon>Plasmodiophorida</taxon>
        <taxon>Plasmodiophoridae</taxon>
        <taxon>Spongospora</taxon>
    </lineage>
</organism>
<name>A0A0H5RA96_9EUKA</name>
<dbReference type="InterPro" id="IPR019398">
    <property type="entry name" value="Pre-rRNA_process_TSR2"/>
</dbReference>
<accession>A0A0H5RA96</accession>
<sequence>MTAPRSDPIDQQPLCTCQKLKSFSWDDHRDQAVMVGLRCALDDWDILRTAIQDGWAGSQRIGEMHRDELYGALSTLINGAKNADQELEDEIIDILDIFMSSKFNCDLEDGSMEFIARLLSQLRADCAKNDFSGLQIMVERNPSPPALLALALGEPIQSSPKCECVEPCKPAPIVKKVAAAPEIERPSDVDADGWQTVSYKSKSKRK</sequence>
<dbReference type="PANTHER" id="PTHR21250">
    <property type="entry name" value="PRE-RRNA-PROCESSING PROTEIN TSR2 HOMOLOG"/>
    <property type="match status" value="1"/>
</dbReference>
<dbReference type="AlphaFoldDB" id="A0A0H5RA96"/>
<comment type="similarity">
    <text evidence="1">Belongs to the TSR2 family.</text>
</comment>
<evidence type="ECO:0000256" key="1">
    <source>
        <dbReference type="ARBA" id="ARBA00006524"/>
    </source>
</evidence>
<proteinExistence type="inferred from homology"/>
<evidence type="ECO:0000313" key="3">
    <source>
        <dbReference type="EMBL" id="CRZ11075.1"/>
    </source>
</evidence>
<evidence type="ECO:0000256" key="2">
    <source>
        <dbReference type="ARBA" id="ARBA00022552"/>
    </source>
</evidence>